<dbReference type="EMBL" id="KN833865">
    <property type="protein sequence ID" value="KIK16203.1"/>
    <property type="molecule type" value="Genomic_DNA"/>
</dbReference>
<proteinExistence type="predicted"/>
<dbReference type="AlphaFoldDB" id="A0A0C9Z8J9"/>
<keyword evidence="2" id="KW-1185">Reference proteome</keyword>
<name>A0A0C9Z8J9_9AGAM</name>
<evidence type="ECO:0000313" key="2">
    <source>
        <dbReference type="Proteomes" id="UP000054018"/>
    </source>
</evidence>
<protein>
    <submittedName>
        <fullName evidence="1">Uncharacterized protein</fullName>
    </submittedName>
</protein>
<sequence>MTRIMHPQGSKRAHRFFLMEVAHKDTTACIFDTCEQTTDVAGWAGRTTACISMIDSQPRIMTRPPRHRN</sequence>
<dbReference type="Proteomes" id="UP000054018">
    <property type="component" value="Unassembled WGS sequence"/>
</dbReference>
<organism evidence="1 2">
    <name type="scientific">Pisolithus microcarpus 441</name>
    <dbReference type="NCBI Taxonomy" id="765257"/>
    <lineage>
        <taxon>Eukaryota</taxon>
        <taxon>Fungi</taxon>
        <taxon>Dikarya</taxon>
        <taxon>Basidiomycota</taxon>
        <taxon>Agaricomycotina</taxon>
        <taxon>Agaricomycetes</taxon>
        <taxon>Agaricomycetidae</taxon>
        <taxon>Boletales</taxon>
        <taxon>Sclerodermatineae</taxon>
        <taxon>Pisolithaceae</taxon>
        <taxon>Pisolithus</taxon>
    </lineage>
</organism>
<evidence type="ECO:0000313" key="1">
    <source>
        <dbReference type="EMBL" id="KIK16203.1"/>
    </source>
</evidence>
<accession>A0A0C9Z8J9</accession>
<reference evidence="1 2" key="1">
    <citation type="submission" date="2014-04" db="EMBL/GenBank/DDBJ databases">
        <authorList>
            <consortium name="DOE Joint Genome Institute"/>
            <person name="Kuo A."/>
            <person name="Kohler A."/>
            <person name="Costa M.D."/>
            <person name="Nagy L.G."/>
            <person name="Floudas D."/>
            <person name="Copeland A."/>
            <person name="Barry K.W."/>
            <person name="Cichocki N."/>
            <person name="Veneault-Fourrey C."/>
            <person name="LaButti K."/>
            <person name="Lindquist E.A."/>
            <person name="Lipzen A."/>
            <person name="Lundell T."/>
            <person name="Morin E."/>
            <person name="Murat C."/>
            <person name="Sun H."/>
            <person name="Tunlid A."/>
            <person name="Henrissat B."/>
            <person name="Grigoriev I.V."/>
            <person name="Hibbett D.S."/>
            <person name="Martin F."/>
            <person name="Nordberg H.P."/>
            <person name="Cantor M.N."/>
            <person name="Hua S.X."/>
        </authorList>
    </citation>
    <scope>NUCLEOTIDE SEQUENCE [LARGE SCALE GENOMIC DNA]</scope>
    <source>
        <strain evidence="1 2">441</strain>
    </source>
</reference>
<gene>
    <name evidence="1" type="ORF">PISMIDRAFT_276863</name>
</gene>
<dbReference type="HOGENOM" id="CLU_2776882_0_0_1"/>
<reference evidence="2" key="2">
    <citation type="submission" date="2015-01" db="EMBL/GenBank/DDBJ databases">
        <title>Evolutionary Origins and Diversification of the Mycorrhizal Mutualists.</title>
        <authorList>
            <consortium name="DOE Joint Genome Institute"/>
            <consortium name="Mycorrhizal Genomics Consortium"/>
            <person name="Kohler A."/>
            <person name="Kuo A."/>
            <person name="Nagy L.G."/>
            <person name="Floudas D."/>
            <person name="Copeland A."/>
            <person name="Barry K.W."/>
            <person name="Cichocki N."/>
            <person name="Veneault-Fourrey C."/>
            <person name="LaButti K."/>
            <person name="Lindquist E.A."/>
            <person name="Lipzen A."/>
            <person name="Lundell T."/>
            <person name="Morin E."/>
            <person name="Murat C."/>
            <person name="Riley R."/>
            <person name="Ohm R."/>
            <person name="Sun H."/>
            <person name="Tunlid A."/>
            <person name="Henrissat B."/>
            <person name="Grigoriev I.V."/>
            <person name="Hibbett D.S."/>
            <person name="Martin F."/>
        </authorList>
    </citation>
    <scope>NUCLEOTIDE SEQUENCE [LARGE SCALE GENOMIC DNA]</scope>
    <source>
        <strain evidence="2">441</strain>
    </source>
</reference>